<evidence type="ECO:0000259" key="2">
    <source>
        <dbReference type="Pfam" id="PF13843"/>
    </source>
</evidence>
<dbReference type="Pfam" id="PF13843">
    <property type="entry name" value="DDE_Tnp_1_7"/>
    <property type="match status" value="1"/>
</dbReference>
<name>A0A5N4B764_PHOPY</name>
<sequence length="363" mass="42311">MQRKVKTTQKDKILHKFVAPPIDSDDEYLPESDSDPEDLEPMSDGDSDSSSDIPLSQLCGSKKKNTRPSQIWTLVTANSAKPTPTWQSIEEDDVDLWEPVDYFKIFFTDNLLQHIVEQSNLYCVQQNPNKALNLTVADLEQFIGVTMCMSIFDLHRTRNYWKEDFRLPQVADVMSRNRYEEIRRYLHFNNNDEMPERHVDNFDRLYKIRPLLDSLVSKCQSIPLQGQMFSVDEQIIPFKRKSFLKTYNPKKPHKWGYKLFALCDVYGTVYNFEIYTGKILPKPFHRDIGASGNIVLQLSNIIPNDQNYLLYFDNWFSSPLLLVELYRRGIGAMGTIRLQRFPGCTFTSDADLKKKARGAYEEK</sequence>
<protein>
    <recommendedName>
        <fullName evidence="2">PiggyBac transposable element-derived protein domain-containing protein</fullName>
    </recommendedName>
</protein>
<accession>A0A5N4B764</accession>
<dbReference type="PANTHER" id="PTHR47272">
    <property type="entry name" value="DDE_TNP_1_7 DOMAIN-CONTAINING PROTEIN"/>
    <property type="match status" value="1"/>
</dbReference>
<feature type="region of interest" description="Disordered" evidence="1">
    <location>
        <begin position="1"/>
        <end position="64"/>
    </location>
</feature>
<evidence type="ECO:0000313" key="3">
    <source>
        <dbReference type="EMBL" id="KAB0805442.1"/>
    </source>
</evidence>
<gene>
    <name evidence="3" type="ORF">PPYR_02412</name>
</gene>
<proteinExistence type="predicted"/>
<comment type="caution">
    <text evidence="3">The sequence shown here is derived from an EMBL/GenBank/DDBJ whole genome shotgun (WGS) entry which is preliminary data.</text>
</comment>
<feature type="compositionally biased region" description="Acidic residues" evidence="1">
    <location>
        <begin position="23"/>
        <end position="49"/>
    </location>
</feature>
<evidence type="ECO:0000313" key="4">
    <source>
        <dbReference type="Proteomes" id="UP000327044"/>
    </source>
</evidence>
<keyword evidence="4" id="KW-1185">Reference proteome</keyword>
<dbReference type="AlphaFoldDB" id="A0A5N4B764"/>
<dbReference type="EMBL" id="VVIM01000001">
    <property type="protein sequence ID" value="KAB0805442.1"/>
    <property type="molecule type" value="Genomic_DNA"/>
</dbReference>
<feature type="domain" description="PiggyBac transposable element-derived protein" evidence="2">
    <location>
        <begin position="99"/>
        <end position="344"/>
    </location>
</feature>
<organism evidence="3 4">
    <name type="scientific">Photinus pyralis</name>
    <name type="common">Common eastern firefly</name>
    <name type="synonym">Lampyris pyralis</name>
    <dbReference type="NCBI Taxonomy" id="7054"/>
    <lineage>
        <taxon>Eukaryota</taxon>
        <taxon>Metazoa</taxon>
        <taxon>Ecdysozoa</taxon>
        <taxon>Arthropoda</taxon>
        <taxon>Hexapoda</taxon>
        <taxon>Insecta</taxon>
        <taxon>Pterygota</taxon>
        <taxon>Neoptera</taxon>
        <taxon>Endopterygota</taxon>
        <taxon>Coleoptera</taxon>
        <taxon>Polyphaga</taxon>
        <taxon>Elateriformia</taxon>
        <taxon>Elateroidea</taxon>
        <taxon>Lampyridae</taxon>
        <taxon>Lampyrinae</taxon>
        <taxon>Photinus</taxon>
    </lineage>
</organism>
<dbReference type="Proteomes" id="UP000327044">
    <property type="component" value="Unassembled WGS sequence"/>
</dbReference>
<dbReference type="InParanoid" id="A0A5N4B764"/>
<evidence type="ECO:0000256" key="1">
    <source>
        <dbReference type="SAM" id="MobiDB-lite"/>
    </source>
</evidence>
<reference evidence="3 4" key="1">
    <citation type="journal article" date="2018" name="Elife">
        <title>Firefly genomes illuminate parallel origins of bioluminescence in beetles.</title>
        <authorList>
            <person name="Fallon T.R."/>
            <person name="Lower S.E."/>
            <person name="Chang C.H."/>
            <person name="Bessho-Uehara M."/>
            <person name="Martin G.J."/>
            <person name="Bewick A.J."/>
            <person name="Behringer M."/>
            <person name="Debat H.J."/>
            <person name="Wong I."/>
            <person name="Day J.C."/>
            <person name="Suvorov A."/>
            <person name="Silva C.J."/>
            <person name="Stanger-Hall K.F."/>
            <person name="Hall D.W."/>
            <person name="Schmitz R.J."/>
            <person name="Nelson D.R."/>
            <person name="Lewis S.M."/>
            <person name="Shigenobu S."/>
            <person name="Bybee S.M."/>
            <person name="Larracuente A.M."/>
            <person name="Oba Y."/>
            <person name="Weng J.K."/>
        </authorList>
    </citation>
    <scope>NUCLEOTIDE SEQUENCE [LARGE SCALE GENOMIC DNA]</scope>
    <source>
        <strain evidence="3">1611_PpyrPB1</strain>
        <tissue evidence="3">Whole body</tissue>
    </source>
</reference>
<dbReference type="InterPro" id="IPR029526">
    <property type="entry name" value="PGBD"/>
</dbReference>
<dbReference type="PANTHER" id="PTHR47272:SF1">
    <property type="entry name" value="PIGGYBAC TRANSPOSABLE ELEMENT-DERIVED PROTEIN 3-LIKE"/>
    <property type="match status" value="1"/>
</dbReference>